<dbReference type="Proteomes" id="UP000887575">
    <property type="component" value="Unassembled WGS sequence"/>
</dbReference>
<evidence type="ECO:0000256" key="1">
    <source>
        <dbReference type="SAM" id="Phobius"/>
    </source>
</evidence>
<organism evidence="2 3">
    <name type="scientific">Mesorhabditis belari</name>
    <dbReference type="NCBI Taxonomy" id="2138241"/>
    <lineage>
        <taxon>Eukaryota</taxon>
        <taxon>Metazoa</taxon>
        <taxon>Ecdysozoa</taxon>
        <taxon>Nematoda</taxon>
        <taxon>Chromadorea</taxon>
        <taxon>Rhabditida</taxon>
        <taxon>Rhabditina</taxon>
        <taxon>Rhabditomorpha</taxon>
        <taxon>Rhabditoidea</taxon>
        <taxon>Rhabditidae</taxon>
        <taxon>Mesorhabditinae</taxon>
        <taxon>Mesorhabditis</taxon>
    </lineage>
</organism>
<accession>A0AAF3EPM1</accession>
<sequence length="105" mass="11795">MQKKFFVSLCVQMMIPVLAIATPWGYFAFAMVSESKFINPELNNFLFAIISSHGTISSISLLLLTQPYRKYILELAGISKISRNLTHSIVSKRIVSVSVTAIRQQ</sequence>
<dbReference type="WBParaSite" id="MBELARI_LOCUS15861">
    <property type="protein sequence ID" value="MBELARI_LOCUS15861"/>
    <property type="gene ID" value="MBELARI_LOCUS15861"/>
</dbReference>
<name>A0AAF3EPM1_9BILA</name>
<feature type="transmembrane region" description="Helical" evidence="1">
    <location>
        <begin position="45"/>
        <end position="64"/>
    </location>
</feature>
<keyword evidence="1" id="KW-0812">Transmembrane</keyword>
<dbReference type="AlphaFoldDB" id="A0AAF3EPM1"/>
<dbReference type="Pfam" id="PF10318">
    <property type="entry name" value="7TM_GPCR_Srh"/>
    <property type="match status" value="1"/>
</dbReference>
<evidence type="ECO:0000313" key="2">
    <source>
        <dbReference type="Proteomes" id="UP000887575"/>
    </source>
</evidence>
<keyword evidence="2" id="KW-1185">Reference proteome</keyword>
<dbReference type="PANTHER" id="PTHR22941:SF307">
    <property type="entry name" value="SERPENTINE RECEPTOR, CLASS H"/>
    <property type="match status" value="1"/>
</dbReference>
<keyword evidence="1" id="KW-1133">Transmembrane helix</keyword>
<dbReference type="InterPro" id="IPR053220">
    <property type="entry name" value="Nematode_rcpt-like_serp_H"/>
</dbReference>
<dbReference type="PANTHER" id="PTHR22941">
    <property type="entry name" value="SERPENTINE RECEPTOR"/>
    <property type="match status" value="1"/>
</dbReference>
<reference evidence="3" key="1">
    <citation type="submission" date="2024-02" db="UniProtKB">
        <authorList>
            <consortium name="WormBaseParasite"/>
        </authorList>
    </citation>
    <scope>IDENTIFICATION</scope>
</reference>
<evidence type="ECO:0000313" key="3">
    <source>
        <dbReference type="WBParaSite" id="MBELARI_LOCUS15861"/>
    </source>
</evidence>
<protein>
    <submittedName>
        <fullName evidence="3">Uncharacterized protein</fullName>
    </submittedName>
</protein>
<dbReference type="InterPro" id="IPR019422">
    <property type="entry name" value="7TM_GPCR_serpentine_rcpt_Srh"/>
</dbReference>
<keyword evidence="1" id="KW-0472">Membrane</keyword>
<proteinExistence type="predicted"/>